<keyword evidence="4" id="KW-1185">Reference proteome</keyword>
<protein>
    <recommendedName>
        <fullName evidence="2">Myb/SANT-like domain-containing protein</fullName>
    </recommendedName>
</protein>
<dbReference type="InterPro" id="IPR024752">
    <property type="entry name" value="Myb/SANT-like_dom"/>
</dbReference>
<feature type="region of interest" description="Disordered" evidence="1">
    <location>
        <begin position="207"/>
        <end position="229"/>
    </location>
</feature>
<organism evidence="3 4">
    <name type="scientific">Panicum hallii var. hallii</name>
    <dbReference type="NCBI Taxonomy" id="1504633"/>
    <lineage>
        <taxon>Eukaryota</taxon>
        <taxon>Viridiplantae</taxon>
        <taxon>Streptophyta</taxon>
        <taxon>Embryophyta</taxon>
        <taxon>Tracheophyta</taxon>
        <taxon>Spermatophyta</taxon>
        <taxon>Magnoliopsida</taxon>
        <taxon>Liliopsida</taxon>
        <taxon>Poales</taxon>
        <taxon>Poaceae</taxon>
        <taxon>PACMAD clade</taxon>
        <taxon>Panicoideae</taxon>
        <taxon>Panicodae</taxon>
        <taxon>Paniceae</taxon>
        <taxon>Panicinae</taxon>
        <taxon>Panicum</taxon>
        <taxon>Panicum sect. Panicum</taxon>
    </lineage>
</organism>
<dbReference type="Proteomes" id="UP000244336">
    <property type="component" value="Chromosome 9"/>
</dbReference>
<name>A0A2T7C6V2_9POAL</name>
<gene>
    <name evidence="3" type="ORF">GQ55_9G250900</name>
</gene>
<evidence type="ECO:0000313" key="4">
    <source>
        <dbReference type="Proteomes" id="UP000244336"/>
    </source>
</evidence>
<evidence type="ECO:0000256" key="1">
    <source>
        <dbReference type="SAM" id="MobiDB-lite"/>
    </source>
</evidence>
<dbReference type="Pfam" id="PF12776">
    <property type="entry name" value="Myb_DNA-bind_3"/>
    <property type="match status" value="1"/>
</dbReference>
<dbReference type="PANTHER" id="PTHR47127">
    <property type="entry name" value="10A19I.15"/>
    <property type="match status" value="1"/>
</dbReference>
<dbReference type="OrthoDB" id="686209at2759"/>
<accession>A0A2T7C6V2</accession>
<dbReference type="AlphaFoldDB" id="A0A2T7C6V2"/>
<reference evidence="3 4" key="1">
    <citation type="submission" date="2018-04" db="EMBL/GenBank/DDBJ databases">
        <title>WGS assembly of Panicum hallii var. hallii HAL2.</title>
        <authorList>
            <person name="Lovell J."/>
            <person name="Jenkins J."/>
            <person name="Lowry D."/>
            <person name="Mamidi S."/>
            <person name="Sreedasyam A."/>
            <person name="Weng X."/>
            <person name="Barry K."/>
            <person name="Bonette J."/>
            <person name="Campitelli B."/>
            <person name="Daum C."/>
            <person name="Gordon S."/>
            <person name="Gould B."/>
            <person name="Lipzen A."/>
            <person name="MacQueen A."/>
            <person name="Palacio-Mejia J."/>
            <person name="Plott C."/>
            <person name="Shakirov E."/>
            <person name="Shu S."/>
            <person name="Yoshinaga Y."/>
            <person name="Zane M."/>
            <person name="Rokhsar D."/>
            <person name="Grimwood J."/>
            <person name="Schmutz J."/>
            <person name="Juenger T."/>
        </authorList>
    </citation>
    <scope>NUCLEOTIDE SEQUENCE [LARGE SCALE GENOMIC DNA]</scope>
    <source>
        <strain evidence="4">cv. HAL2</strain>
    </source>
</reference>
<feature type="compositionally biased region" description="Gly residues" evidence="1">
    <location>
        <begin position="213"/>
        <end position="222"/>
    </location>
</feature>
<feature type="domain" description="Myb/SANT-like" evidence="2">
    <location>
        <begin position="46"/>
        <end position="136"/>
    </location>
</feature>
<dbReference type="STRING" id="1504633.A0A2T7C6V2"/>
<dbReference type="Gramene" id="PUZ39056">
    <property type="protein sequence ID" value="PUZ39056"/>
    <property type="gene ID" value="GQ55_9G250900"/>
</dbReference>
<proteinExistence type="predicted"/>
<dbReference type="EMBL" id="CM009757">
    <property type="protein sequence ID" value="PUZ39056.1"/>
    <property type="molecule type" value="Genomic_DNA"/>
</dbReference>
<evidence type="ECO:0000313" key="3">
    <source>
        <dbReference type="EMBL" id="PUZ39056.1"/>
    </source>
</evidence>
<sequence length="321" mass="35329">MEHEMPAAHAQAGSQIAAAVDAISHDGGQLAAAAVAAGQPGRQAMRWTSVMSSFVLRRFCLLISTGVRTDKGFKEVHLNQVARDLKEFSGNEVTGQQVYNHLHKWRQRWTRVSKLRDLSGSLWDEDNFMITLEEEHYKGHVKAHPKDADLLNKPIENYQYMEVIFGTECATGKFAMGSSEALGSPSDFAESSLKHLEDDIGKLFEEVGKKQEGGGGGSGSGSLAGNKRKRSSLSDEDITIMTSMAAAVNNVADAIRETKAQDEHPDLYEAVMFMPGFSEEALIVAYSHLLDNRAQGGAFVKMNESHRVLWLKTFLAKHYSP</sequence>
<evidence type="ECO:0000259" key="2">
    <source>
        <dbReference type="Pfam" id="PF12776"/>
    </source>
</evidence>